<organism evidence="2 3">
    <name type="scientific">Alkalibacterium pelagium</name>
    <dbReference type="NCBI Taxonomy" id="426702"/>
    <lineage>
        <taxon>Bacteria</taxon>
        <taxon>Bacillati</taxon>
        <taxon>Bacillota</taxon>
        <taxon>Bacilli</taxon>
        <taxon>Lactobacillales</taxon>
        <taxon>Carnobacteriaceae</taxon>
        <taxon>Alkalibacterium</taxon>
    </lineage>
</organism>
<evidence type="ECO:0000256" key="1">
    <source>
        <dbReference type="SAM" id="MobiDB-lite"/>
    </source>
</evidence>
<dbReference type="OrthoDB" id="2164136at2"/>
<dbReference type="RefSeq" id="WP_091483081.1">
    <property type="nucleotide sequence ID" value="NZ_BJYC01000028.1"/>
</dbReference>
<dbReference type="Proteomes" id="UP000199081">
    <property type="component" value="Unassembled WGS sequence"/>
</dbReference>
<feature type="region of interest" description="Disordered" evidence="1">
    <location>
        <begin position="22"/>
        <end position="64"/>
    </location>
</feature>
<accession>A0A1H7PRY1</accession>
<reference evidence="3" key="1">
    <citation type="submission" date="2016-10" db="EMBL/GenBank/DDBJ databases">
        <authorList>
            <person name="Varghese N."/>
            <person name="Submissions S."/>
        </authorList>
    </citation>
    <scope>NUCLEOTIDE SEQUENCE [LARGE SCALE GENOMIC DNA]</scope>
    <source>
        <strain evidence="3">DSM 19183</strain>
    </source>
</reference>
<sequence length="395" mass="44506">MKKIWLLGMALFIVAGCDNGDDQSSAVDEVVSEDNEEPADTENDESERDADPVTDDSEDTEEVELGEEMAFVLQISDEASGLSAENDEVLSMLTGLINDSQTDEIGDDGEVRAQYSGLFLTDETDLLYAVFLLSNRTEDSMTNIGMTLSVITDDTTIFENKQIYLDQEHFGVLEPNTVMPVYVELDVSQLGVIEELSDNRQETTYISNVMFDIPGENPDSRNPEGYEAGYRPEYILMQSENGQSRSGEWEENNPELEYVVPENLVDEDVSLALFQVENILELAQTESIANDVTIFWTGVAQQNVEEDNWEGIFLLMNRTGMDYRNIEFGFTLEDETGNVVFENQIISLPEDDFGVFRDGTMIPIFVPIPDEGEEAFMGILERYGAMYRFESWEAE</sequence>
<keyword evidence="3" id="KW-1185">Reference proteome</keyword>
<protein>
    <submittedName>
        <fullName evidence="2">Uncharacterized protein</fullName>
    </submittedName>
</protein>
<dbReference type="AlphaFoldDB" id="A0A1H7PRY1"/>
<proteinExistence type="predicted"/>
<evidence type="ECO:0000313" key="3">
    <source>
        <dbReference type="Proteomes" id="UP000199081"/>
    </source>
</evidence>
<dbReference type="EMBL" id="FNZU01000024">
    <property type="protein sequence ID" value="SEL38346.1"/>
    <property type="molecule type" value="Genomic_DNA"/>
</dbReference>
<dbReference type="PROSITE" id="PS51257">
    <property type="entry name" value="PROKAR_LIPOPROTEIN"/>
    <property type="match status" value="1"/>
</dbReference>
<name>A0A1H7PRY1_9LACT</name>
<evidence type="ECO:0000313" key="2">
    <source>
        <dbReference type="EMBL" id="SEL38346.1"/>
    </source>
</evidence>
<feature type="compositionally biased region" description="Acidic residues" evidence="1">
    <location>
        <begin position="30"/>
        <end position="64"/>
    </location>
</feature>
<gene>
    <name evidence="2" type="ORF">SAMN04488099_1242</name>
</gene>